<evidence type="ECO:0000313" key="1">
    <source>
        <dbReference type="EMBL" id="RED95969.1"/>
    </source>
</evidence>
<dbReference type="AlphaFoldDB" id="A0A3D9L0K1"/>
<accession>A0A3D9L0K1</accession>
<proteinExistence type="predicted"/>
<keyword evidence="2" id="KW-1185">Reference proteome</keyword>
<dbReference type="RefSeq" id="WP_115869137.1">
    <property type="nucleotide sequence ID" value="NZ_QREG01000016.1"/>
</dbReference>
<evidence type="ECO:0000313" key="2">
    <source>
        <dbReference type="Proteomes" id="UP000256779"/>
    </source>
</evidence>
<reference evidence="1 2" key="1">
    <citation type="submission" date="2018-07" db="EMBL/GenBank/DDBJ databases">
        <title>Genomic Encyclopedia of Type Strains, Phase IV (KMG-IV): sequencing the most valuable type-strain genomes for metagenomic binning, comparative biology and taxonomic classification.</title>
        <authorList>
            <person name="Goeker M."/>
        </authorList>
    </citation>
    <scope>NUCLEOTIDE SEQUENCE [LARGE SCALE GENOMIC DNA]</scope>
    <source>
        <strain evidence="1 2">DSM 4134</strain>
    </source>
</reference>
<protein>
    <submittedName>
        <fullName evidence="1">Uncharacterized protein</fullName>
    </submittedName>
</protein>
<dbReference type="EMBL" id="QREG01000016">
    <property type="protein sequence ID" value="RED95969.1"/>
    <property type="molecule type" value="Genomic_DNA"/>
</dbReference>
<organism evidence="1 2">
    <name type="scientific">Marinoscillum furvescens DSM 4134</name>
    <dbReference type="NCBI Taxonomy" id="1122208"/>
    <lineage>
        <taxon>Bacteria</taxon>
        <taxon>Pseudomonadati</taxon>
        <taxon>Bacteroidota</taxon>
        <taxon>Cytophagia</taxon>
        <taxon>Cytophagales</taxon>
        <taxon>Reichenbachiellaceae</taxon>
        <taxon>Marinoscillum</taxon>
    </lineage>
</organism>
<comment type="caution">
    <text evidence="1">The sequence shown here is derived from an EMBL/GenBank/DDBJ whole genome shotgun (WGS) entry which is preliminary data.</text>
</comment>
<name>A0A3D9L0K1_MARFU</name>
<gene>
    <name evidence="1" type="ORF">C7460_11627</name>
</gene>
<dbReference type="Proteomes" id="UP000256779">
    <property type="component" value="Unassembled WGS sequence"/>
</dbReference>
<sequence>MNLLSINRIKSFCAVIACVLLLTSCGEDDVATSQGQQVLEAIEGTWSFSTDNIPADAGITDPSITVSSSVGTGTAGFVPDATSGLDSYISGGSFSVSEDGTVSNASIVAATGAKLDITGVTVTASLEQLVISFSTSQASSRVDGIGTWTITIDLTR</sequence>